<organism evidence="6 7">
    <name type="scientific">Opisthorchis viverrini</name>
    <name type="common">Southeast Asian liver fluke</name>
    <dbReference type="NCBI Taxonomy" id="6198"/>
    <lineage>
        <taxon>Eukaryota</taxon>
        <taxon>Metazoa</taxon>
        <taxon>Spiralia</taxon>
        <taxon>Lophotrochozoa</taxon>
        <taxon>Platyhelminthes</taxon>
        <taxon>Trematoda</taxon>
        <taxon>Digenea</taxon>
        <taxon>Opisthorchiida</taxon>
        <taxon>Opisthorchiata</taxon>
        <taxon>Opisthorchiidae</taxon>
        <taxon>Opisthorchis</taxon>
    </lineage>
</organism>
<protein>
    <recommendedName>
        <fullName evidence="5">RRM domain-containing protein</fullName>
    </recommendedName>
</protein>
<dbReference type="SMART" id="SM00360">
    <property type="entry name" value="RRM"/>
    <property type="match status" value="3"/>
</dbReference>
<dbReference type="GO" id="GO:0003729">
    <property type="term" value="F:mRNA binding"/>
    <property type="evidence" value="ECO:0007669"/>
    <property type="project" value="UniProtKB-ARBA"/>
</dbReference>
<evidence type="ECO:0000256" key="4">
    <source>
        <dbReference type="SAM" id="MobiDB-lite"/>
    </source>
</evidence>
<keyword evidence="2 3" id="KW-0694">RNA-binding</keyword>
<sequence length="518" mass="57375">MVVYHDRNLIINYIPRHLTDNDLANLFGSVGAVKTCRIIRDRSNGASFGFGFCEYEDAESAFRAIERFNGYRIADKVLKVSLAKLQGRLYHSSNLYVKNLPSSITDDHLLTEFARFGKVIQCRVLRERESDVSKGSAYVLFEKRCSAEAAKKSLDGMPWPGMSDDQILTIKFAPPPYRHSVSLTSTKNQSNKIQGARSLCGYNEQLIAQMLALHSRLGFTCDPFNITSPLTYSQDSLCAPSGPLFPGGYVPTLVPIPHQTQLTNILWPSEYGPYESPLSIPMTSNYISPYYFVHPNTSPNFLSTVHPSSAPLNGSPSATQLEGLTNAVHGCPVFTTLPPPLFPVANQGGDIPSGEQSLRKVKENKTDKANSNSVYVYNIGNFMSENRLCELFGRFGIILGVSIPRDPKTNFARNFGFVSFNNFQSAQNAVNVMNGATCDGRRLQVSFRKPKQGTLRVCNIPNTLTHNPTAQERQDDDSPNYNPESVSQHVHSDEKAYPDADTCVDEVRPLQPIAVVSK</sequence>
<feature type="compositionally biased region" description="Polar residues" evidence="4">
    <location>
        <begin position="460"/>
        <end position="471"/>
    </location>
</feature>
<dbReference type="Gene3D" id="3.30.70.330">
    <property type="match status" value="3"/>
</dbReference>
<dbReference type="PANTHER" id="PTHR48025">
    <property type="entry name" value="OS02G0815200 PROTEIN"/>
    <property type="match status" value="1"/>
</dbReference>
<evidence type="ECO:0000259" key="5">
    <source>
        <dbReference type="PROSITE" id="PS50102"/>
    </source>
</evidence>
<dbReference type="FunFam" id="3.30.70.330:FF:000383">
    <property type="entry name" value="Sex lethal, isoform D"/>
    <property type="match status" value="1"/>
</dbReference>
<proteinExistence type="predicted"/>
<dbReference type="GO" id="GO:0010629">
    <property type="term" value="P:negative regulation of gene expression"/>
    <property type="evidence" value="ECO:0007669"/>
    <property type="project" value="UniProtKB-ARBA"/>
</dbReference>
<dbReference type="AlphaFoldDB" id="A0A1S8XA43"/>
<dbReference type="PROSITE" id="PS50102">
    <property type="entry name" value="RRM"/>
    <property type="match status" value="3"/>
</dbReference>
<dbReference type="InterPro" id="IPR035979">
    <property type="entry name" value="RBD_domain_sf"/>
</dbReference>
<dbReference type="InterPro" id="IPR000504">
    <property type="entry name" value="RRM_dom"/>
</dbReference>
<dbReference type="EMBL" id="KV891520">
    <property type="protein sequence ID" value="OON23581.1"/>
    <property type="molecule type" value="Genomic_DNA"/>
</dbReference>
<dbReference type="PRINTS" id="PR00961">
    <property type="entry name" value="HUDSXLRNA"/>
</dbReference>
<evidence type="ECO:0000256" key="1">
    <source>
        <dbReference type="ARBA" id="ARBA00022737"/>
    </source>
</evidence>
<dbReference type="InterPro" id="IPR012677">
    <property type="entry name" value="Nucleotide-bd_a/b_plait_sf"/>
</dbReference>
<feature type="compositionally biased region" description="Polar residues" evidence="4">
    <location>
        <begin position="479"/>
        <end position="489"/>
    </location>
</feature>
<evidence type="ECO:0000256" key="2">
    <source>
        <dbReference type="ARBA" id="ARBA00022884"/>
    </source>
</evidence>
<evidence type="ECO:0000256" key="3">
    <source>
        <dbReference type="PROSITE-ProRule" id="PRU00176"/>
    </source>
</evidence>
<evidence type="ECO:0000313" key="6">
    <source>
        <dbReference type="EMBL" id="OON23581.1"/>
    </source>
</evidence>
<dbReference type="GO" id="GO:0005737">
    <property type="term" value="C:cytoplasm"/>
    <property type="evidence" value="ECO:0007669"/>
    <property type="project" value="UniProtKB-ARBA"/>
</dbReference>
<dbReference type="Pfam" id="PF00076">
    <property type="entry name" value="RRM_1"/>
    <property type="match status" value="3"/>
</dbReference>
<feature type="region of interest" description="Disordered" evidence="4">
    <location>
        <begin position="459"/>
        <end position="500"/>
    </location>
</feature>
<evidence type="ECO:0000313" key="7">
    <source>
        <dbReference type="Proteomes" id="UP000243686"/>
    </source>
</evidence>
<dbReference type="GO" id="GO:0005634">
    <property type="term" value="C:nucleus"/>
    <property type="evidence" value="ECO:0007669"/>
    <property type="project" value="TreeGrafter"/>
</dbReference>
<dbReference type="SUPFAM" id="SSF54928">
    <property type="entry name" value="RNA-binding domain, RBD"/>
    <property type="match status" value="3"/>
</dbReference>
<keyword evidence="1" id="KW-0677">Repeat</keyword>
<reference evidence="6 7" key="1">
    <citation type="submission" date="2015-03" db="EMBL/GenBank/DDBJ databases">
        <title>Draft genome of the nematode, Opisthorchis viverrini.</title>
        <authorList>
            <person name="Mitreva M."/>
        </authorList>
    </citation>
    <scope>NUCLEOTIDE SEQUENCE [LARGE SCALE GENOMIC DNA]</scope>
    <source>
        <strain evidence="6">Khon Kaen</strain>
    </source>
</reference>
<name>A0A1S8XA43_OPIVI</name>
<accession>A0A1S8XA43</accession>
<gene>
    <name evidence="6" type="ORF">X801_00504</name>
</gene>
<dbReference type="Proteomes" id="UP000243686">
    <property type="component" value="Unassembled WGS sequence"/>
</dbReference>
<feature type="domain" description="RRM" evidence="5">
    <location>
        <begin position="93"/>
        <end position="175"/>
    </location>
</feature>
<dbReference type="InterPro" id="IPR050502">
    <property type="entry name" value="Euk_RNA-bind_prot"/>
</dbReference>
<feature type="domain" description="RRM" evidence="5">
    <location>
        <begin position="372"/>
        <end position="450"/>
    </location>
</feature>
<dbReference type="GO" id="GO:0009967">
    <property type="term" value="P:positive regulation of signal transduction"/>
    <property type="evidence" value="ECO:0007669"/>
    <property type="project" value="UniProtKB-ARBA"/>
</dbReference>
<dbReference type="GO" id="GO:1990904">
    <property type="term" value="C:ribonucleoprotein complex"/>
    <property type="evidence" value="ECO:0007669"/>
    <property type="project" value="InterPro"/>
</dbReference>
<dbReference type="PANTHER" id="PTHR48025:SF1">
    <property type="entry name" value="RRM DOMAIN-CONTAINING PROTEIN"/>
    <property type="match status" value="1"/>
</dbReference>
<dbReference type="InterPro" id="IPR002343">
    <property type="entry name" value="Hud_Sxl_RNA"/>
</dbReference>
<keyword evidence="7" id="KW-1185">Reference proteome</keyword>
<feature type="domain" description="RRM" evidence="5">
    <location>
        <begin position="7"/>
        <end position="85"/>
    </location>
</feature>